<accession>A0A7M2STE4</accession>
<keyword evidence="3" id="KW-1185">Reference proteome</keyword>
<keyword evidence="1" id="KW-1133">Transmembrane helix</keyword>
<dbReference type="RefSeq" id="WP_194046911.1">
    <property type="nucleotide sequence ID" value="NZ_CP063373.1"/>
</dbReference>
<dbReference type="Proteomes" id="UP000594205">
    <property type="component" value="Chromosome"/>
</dbReference>
<dbReference type="EMBL" id="CP063373">
    <property type="protein sequence ID" value="QOV38783.1"/>
    <property type="molecule type" value="Genomic_DNA"/>
</dbReference>
<reference evidence="2 3" key="1">
    <citation type="submission" date="2020-10" db="EMBL/GenBank/DDBJ databases">
        <title>Streptomyces ferrugineus complate genome analysis.</title>
        <authorList>
            <person name="Anwar N."/>
        </authorList>
    </citation>
    <scope>NUCLEOTIDE SEQUENCE [LARGE SCALE GENOMIC DNA]</scope>
    <source>
        <strain evidence="2 3">CCTCC AA2014009</strain>
    </source>
</reference>
<evidence type="ECO:0000313" key="3">
    <source>
        <dbReference type="Proteomes" id="UP000594205"/>
    </source>
</evidence>
<protein>
    <submittedName>
        <fullName evidence="2">Uncharacterized protein</fullName>
    </submittedName>
</protein>
<dbReference type="KEGG" id="sfeu:IM697_10620"/>
<evidence type="ECO:0000256" key="1">
    <source>
        <dbReference type="SAM" id="Phobius"/>
    </source>
</evidence>
<keyword evidence="1" id="KW-0472">Membrane</keyword>
<proteinExistence type="predicted"/>
<name>A0A7M2STE4_9ACTN</name>
<gene>
    <name evidence="2" type="ORF">IM697_10620</name>
</gene>
<dbReference type="AlphaFoldDB" id="A0A7M2STE4"/>
<feature type="transmembrane region" description="Helical" evidence="1">
    <location>
        <begin position="111"/>
        <end position="133"/>
    </location>
</feature>
<evidence type="ECO:0000313" key="2">
    <source>
        <dbReference type="EMBL" id="QOV38783.1"/>
    </source>
</evidence>
<sequence>MLSVLVGNSGRRAQDRMYERWGGRPTTQLLRTRDESSNPGQRDIWRQAVEGVTDVQLLSKRREAANPVAADQVIEAATDQVRHLGQDPRFPMVAAENAAYGFERNMWGFRWIGRFVALACLVAIGLACLLARYTSFLVSTGAAISGALINVAFLIGWCLVPSEERAKDAGFRYARQLLHAVIQVSRIESSSATDATQEGS</sequence>
<feature type="transmembrane region" description="Helical" evidence="1">
    <location>
        <begin position="139"/>
        <end position="160"/>
    </location>
</feature>
<keyword evidence="1" id="KW-0812">Transmembrane</keyword>
<organism evidence="2 3">
    <name type="scientific">Streptomyces ferrugineus</name>
    <dbReference type="NCBI Taxonomy" id="1413221"/>
    <lineage>
        <taxon>Bacteria</taxon>
        <taxon>Bacillati</taxon>
        <taxon>Actinomycetota</taxon>
        <taxon>Actinomycetes</taxon>
        <taxon>Kitasatosporales</taxon>
        <taxon>Streptomycetaceae</taxon>
        <taxon>Streptomyces</taxon>
    </lineage>
</organism>